<dbReference type="PANTHER" id="PTHR43401">
    <property type="entry name" value="L-THREONINE 3-DEHYDROGENASE"/>
    <property type="match status" value="1"/>
</dbReference>
<comment type="caution">
    <text evidence="8">The sequence shown here is derived from an EMBL/GenBank/DDBJ whole genome shotgun (WGS) entry which is preliminary data.</text>
</comment>
<dbReference type="Pfam" id="PF08240">
    <property type="entry name" value="ADH_N"/>
    <property type="match status" value="1"/>
</dbReference>
<evidence type="ECO:0000256" key="3">
    <source>
        <dbReference type="ARBA" id="ARBA00022833"/>
    </source>
</evidence>
<evidence type="ECO:0000256" key="4">
    <source>
        <dbReference type="ARBA" id="ARBA00023002"/>
    </source>
</evidence>
<evidence type="ECO:0008006" key="10">
    <source>
        <dbReference type="Google" id="ProtNLM"/>
    </source>
</evidence>
<dbReference type="RefSeq" id="WP_099384440.1">
    <property type="nucleotide sequence ID" value="NZ_PEBD01000010.1"/>
</dbReference>
<dbReference type="InterPro" id="IPR002328">
    <property type="entry name" value="ADH_Zn_CS"/>
</dbReference>
<proteinExistence type="inferred from homology"/>
<comment type="similarity">
    <text evidence="5">Belongs to the zinc-containing alcohol dehydrogenase family.</text>
</comment>
<evidence type="ECO:0000256" key="1">
    <source>
        <dbReference type="ARBA" id="ARBA00001947"/>
    </source>
</evidence>
<dbReference type="SUPFAM" id="SSF50129">
    <property type="entry name" value="GroES-like"/>
    <property type="match status" value="1"/>
</dbReference>
<evidence type="ECO:0000313" key="9">
    <source>
        <dbReference type="Proteomes" id="UP000225108"/>
    </source>
</evidence>
<dbReference type="Proteomes" id="UP000225108">
    <property type="component" value="Unassembled WGS sequence"/>
</dbReference>
<dbReference type="Gene3D" id="3.90.180.10">
    <property type="entry name" value="Medium-chain alcohol dehydrogenases, catalytic domain"/>
    <property type="match status" value="1"/>
</dbReference>
<sequence length="373" mass="39185">MCWSVENAEVGTRSVNADQASAAVVTAPQTVEIRTFDRPIIGENDGLLEVEVNALCGSDLDFFNVELPGYPLPMVIGHEPVGRVVEIGREASRRWGVKAGDRVVVNSAIRCGECADCLAGRDCRARSYGTLSPSLSPGLWGGIATHMYLAPGSTVIPLAQDVSLAAAAFHNPMANGFEWAGVAGNVHSETTVAVLGAGPRGVATAVAATMLGSTDVTILGLEQDRPKLDVALALGVHRAAVLTGTDAAELRDLLGDDVDVVIDTTPRATSTVKQALVALARGGRLVLAGIKGPNRSINLQIDQIVTGRLTLVGPLSKTEKSLRRAVLAINEQTVDLDRISSRAYPLTAIGEALADLGRNDADRPLQLRIEPQL</sequence>
<dbReference type="PROSITE" id="PS00059">
    <property type="entry name" value="ADH_ZINC"/>
    <property type="match status" value="1"/>
</dbReference>
<feature type="domain" description="Alcohol dehydrogenase-like C-terminal" evidence="6">
    <location>
        <begin position="203"/>
        <end position="324"/>
    </location>
</feature>
<dbReference type="InterPro" id="IPR050129">
    <property type="entry name" value="Zn_alcohol_dh"/>
</dbReference>
<dbReference type="GO" id="GO:0016491">
    <property type="term" value="F:oxidoreductase activity"/>
    <property type="evidence" value="ECO:0007669"/>
    <property type="project" value="UniProtKB-KW"/>
</dbReference>
<name>A0A2G3PK27_WILMA</name>
<dbReference type="InterPro" id="IPR036291">
    <property type="entry name" value="NAD(P)-bd_dom_sf"/>
</dbReference>
<dbReference type="InterPro" id="IPR013154">
    <property type="entry name" value="ADH-like_N"/>
</dbReference>
<evidence type="ECO:0000259" key="7">
    <source>
        <dbReference type="Pfam" id="PF08240"/>
    </source>
</evidence>
<keyword evidence="2 5" id="KW-0479">Metal-binding</keyword>
<dbReference type="GO" id="GO:0008270">
    <property type="term" value="F:zinc ion binding"/>
    <property type="evidence" value="ECO:0007669"/>
    <property type="project" value="InterPro"/>
</dbReference>
<evidence type="ECO:0000259" key="6">
    <source>
        <dbReference type="Pfam" id="PF00107"/>
    </source>
</evidence>
<dbReference type="AlphaFoldDB" id="A0A2G3PK27"/>
<dbReference type="SUPFAM" id="SSF51735">
    <property type="entry name" value="NAD(P)-binding Rossmann-fold domains"/>
    <property type="match status" value="1"/>
</dbReference>
<dbReference type="EMBL" id="PEBD01000010">
    <property type="protein sequence ID" value="PHV66178.1"/>
    <property type="molecule type" value="Genomic_DNA"/>
</dbReference>
<comment type="cofactor">
    <cofactor evidence="1 5">
        <name>Zn(2+)</name>
        <dbReference type="ChEBI" id="CHEBI:29105"/>
    </cofactor>
</comment>
<dbReference type="Pfam" id="PF00107">
    <property type="entry name" value="ADH_zinc_N"/>
    <property type="match status" value="1"/>
</dbReference>
<evidence type="ECO:0000313" key="8">
    <source>
        <dbReference type="EMBL" id="PHV66178.1"/>
    </source>
</evidence>
<dbReference type="Gene3D" id="3.40.50.720">
    <property type="entry name" value="NAD(P)-binding Rossmann-like Domain"/>
    <property type="match status" value="1"/>
</dbReference>
<dbReference type="InterPro" id="IPR013149">
    <property type="entry name" value="ADH-like_C"/>
</dbReference>
<accession>A0A2G3PK27</accession>
<feature type="domain" description="Alcohol dehydrogenase-like N-terminal" evidence="7">
    <location>
        <begin position="43"/>
        <end position="158"/>
    </location>
</feature>
<evidence type="ECO:0000256" key="5">
    <source>
        <dbReference type="RuleBase" id="RU361277"/>
    </source>
</evidence>
<protein>
    <recommendedName>
        <fullName evidence="10">Alcohol dehydrogenase</fullName>
    </recommendedName>
</protein>
<keyword evidence="3 5" id="KW-0862">Zinc</keyword>
<gene>
    <name evidence="8" type="ORF">CSW57_21415</name>
</gene>
<dbReference type="PANTHER" id="PTHR43401:SF2">
    <property type="entry name" value="L-THREONINE 3-DEHYDROGENASE"/>
    <property type="match status" value="1"/>
</dbReference>
<dbReference type="InterPro" id="IPR011032">
    <property type="entry name" value="GroES-like_sf"/>
</dbReference>
<organism evidence="8 9">
    <name type="scientific">Williamsia marianensis</name>
    <dbReference type="NCBI Taxonomy" id="85044"/>
    <lineage>
        <taxon>Bacteria</taxon>
        <taxon>Bacillati</taxon>
        <taxon>Actinomycetota</taxon>
        <taxon>Actinomycetes</taxon>
        <taxon>Mycobacteriales</taxon>
        <taxon>Nocardiaceae</taxon>
        <taxon>Williamsia</taxon>
    </lineage>
</organism>
<evidence type="ECO:0000256" key="2">
    <source>
        <dbReference type="ARBA" id="ARBA00022723"/>
    </source>
</evidence>
<reference evidence="8 9" key="1">
    <citation type="submission" date="2017-10" db="EMBL/GenBank/DDBJ databases">
        <title>The draft genome sequence of Williamsia sp. BULT 1.1 isolated from the semi-arid grassland soils from South Africa.</title>
        <authorList>
            <person name="Kabwe M.H."/>
            <person name="Govender N."/>
            <person name="Mutseka Lunga P."/>
            <person name="Vikram S."/>
            <person name="Makhalanyane T.P."/>
        </authorList>
    </citation>
    <scope>NUCLEOTIDE SEQUENCE [LARGE SCALE GENOMIC DNA]</scope>
    <source>
        <strain evidence="8 9">BULT 1.1</strain>
    </source>
</reference>
<keyword evidence="4" id="KW-0560">Oxidoreductase</keyword>